<dbReference type="InterPro" id="IPR005517">
    <property type="entry name" value="Transl_elong_EFG/EF2_IV"/>
</dbReference>
<reference evidence="9" key="1">
    <citation type="submission" date="2019-09" db="EMBL/GenBank/DDBJ databases">
        <title>Characterisation of the sponge microbiome using genome-centric metagenomics.</title>
        <authorList>
            <person name="Engelberts J.P."/>
            <person name="Robbins S.J."/>
            <person name="De Goeij J.M."/>
            <person name="Aranda M."/>
            <person name="Bell S.C."/>
            <person name="Webster N.S."/>
        </authorList>
    </citation>
    <scope>NUCLEOTIDE SEQUENCE</scope>
    <source>
        <strain evidence="9">SB0664_bin_27</strain>
    </source>
</reference>
<dbReference type="InterPro" id="IPR053905">
    <property type="entry name" value="EF-G-like_DII"/>
</dbReference>
<dbReference type="InterPro" id="IPR009000">
    <property type="entry name" value="Transl_B-barrel_sf"/>
</dbReference>
<dbReference type="FunFam" id="3.30.230.10:FF:000003">
    <property type="entry name" value="Elongation factor G"/>
    <property type="match status" value="1"/>
</dbReference>
<dbReference type="SUPFAM" id="SSF52540">
    <property type="entry name" value="P-loop containing nucleoside triphosphate hydrolases"/>
    <property type="match status" value="1"/>
</dbReference>
<dbReference type="NCBIfam" id="NF009381">
    <property type="entry name" value="PRK12740.1-5"/>
    <property type="match status" value="1"/>
</dbReference>
<keyword evidence="4 6" id="KW-0648">Protein biosynthesis</keyword>
<dbReference type="CDD" id="cd01886">
    <property type="entry name" value="EF-G"/>
    <property type="match status" value="1"/>
</dbReference>
<dbReference type="CDD" id="cd03713">
    <property type="entry name" value="EFG_mtEFG_C"/>
    <property type="match status" value="1"/>
</dbReference>
<dbReference type="Pfam" id="PF14492">
    <property type="entry name" value="EFG_III"/>
    <property type="match status" value="1"/>
</dbReference>
<dbReference type="SUPFAM" id="SSF54211">
    <property type="entry name" value="Ribosomal protein S5 domain 2-like"/>
    <property type="match status" value="1"/>
</dbReference>
<dbReference type="FunFam" id="3.30.70.240:FF:000001">
    <property type="entry name" value="Elongation factor G"/>
    <property type="match status" value="1"/>
</dbReference>
<dbReference type="HAMAP" id="MF_00054_B">
    <property type="entry name" value="EF_G_EF_2_B"/>
    <property type="match status" value="1"/>
</dbReference>
<dbReference type="CDD" id="cd04088">
    <property type="entry name" value="EFG_mtEFG_II"/>
    <property type="match status" value="1"/>
</dbReference>
<accession>A0A6B0YPP9</accession>
<dbReference type="Pfam" id="PF00009">
    <property type="entry name" value="GTP_EFTU"/>
    <property type="match status" value="1"/>
</dbReference>
<protein>
    <recommendedName>
        <fullName evidence="6 7">Elongation factor G</fullName>
        <shortName evidence="6">EF-G</shortName>
    </recommendedName>
</protein>
<dbReference type="InterPro" id="IPR031157">
    <property type="entry name" value="G_TR_CS"/>
</dbReference>
<dbReference type="InterPro" id="IPR027417">
    <property type="entry name" value="P-loop_NTPase"/>
</dbReference>
<dbReference type="GO" id="GO:0003746">
    <property type="term" value="F:translation elongation factor activity"/>
    <property type="evidence" value="ECO:0007669"/>
    <property type="project" value="UniProtKB-UniRule"/>
</dbReference>
<dbReference type="InterPro" id="IPR009022">
    <property type="entry name" value="EFG_III"/>
</dbReference>
<dbReference type="PANTHER" id="PTHR43261:SF1">
    <property type="entry name" value="RIBOSOME-RELEASING FACTOR 2, MITOCHONDRIAL"/>
    <property type="match status" value="1"/>
</dbReference>
<dbReference type="InterPro" id="IPR005225">
    <property type="entry name" value="Small_GTP-bd"/>
</dbReference>
<dbReference type="Pfam" id="PF03764">
    <property type="entry name" value="EFG_IV"/>
    <property type="match status" value="1"/>
</dbReference>
<dbReference type="InterPro" id="IPR020568">
    <property type="entry name" value="Ribosomal_Su5_D2-typ_SF"/>
</dbReference>
<evidence type="ECO:0000313" key="9">
    <source>
        <dbReference type="EMBL" id="MXY91939.1"/>
    </source>
</evidence>
<feature type="domain" description="Tr-type G" evidence="8">
    <location>
        <begin position="8"/>
        <end position="288"/>
    </location>
</feature>
<dbReference type="NCBIfam" id="TIGR00484">
    <property type="entry name" value="EF-G"/>
    <property type="match status" value="1"/>
</dbReference>
<dbReference type="NCBIfam" id="TIGR00231">
    <property type="entry name" value="small_GTP"/>
    <property type="match status" value="1"/>
</dbReference>
<keyword evidence="6" id="KW-0963">Cytoplasm</keyword>
<evidence type="ECO:0000256" key="3">
    <source>
        <dbReference type="ARBA" id="ARBA00022768"/>
    </source>
</evidence>
<dbReference type="Gene3D" id="3.40.50.300">
    <property type="entry name" value="P-loop containing nucleotide triphosphate hydrolases"/>
    <property type="match status" value="1"/>
</dbReference>
<gene>
    <name evidence="6 9" type="primary">fusA</name>
    <name evidence="9" type="ORF">F4Y42_00650</name>
</gene>
<dbReference type="PANTHER" id="PTHR43261">
    <property type="entry name" value="TRANSLATION ELONGATION FACTOR G-RELATED"/>
    <property type="match status" value="1"/>
</dbReference>
<dbReference type="InterPro" id="IPR004540">
    <property type="entry name" value="Transl_elong_EFG/EF2"/>
</dbReference>
<dbReference type="InterPro" id="IPR000640">
    <property type="entry name" value="EFG_V-like"/>
</dbReference>
<dbReference type="Gene3D" id="3.30.70.870">
    <property type="entry name" value="Elongation Factor G (Translational Gtpase), domain 3"/>
    <property type="match status" value="1"/>
</dbReference>
<dbReference type="AlphaFoldDB" id="A0A6B0YPP9"/>
<keyword evidence="3 6" id="KW-0251">Elongation factor</keyword>
<dbReference type="GO" id="GO:0003924">
    <property type="term" value="F:GTPase activity"/>
    <property type="evidence" value="ECO:0007669"/>
    <property type="project" value="InterPro"/>
</dbReference>
<dbReference type="InterPro" id="IPR014721">
    <property type="entry name" value="Ribsml_uS5_D2-typ_fold_subgr"/>
</dbReference>
<dbReference type="GO" id="GO:0005737">
    <property type="term" value="C:cytoplasm"/>
    <property type="evidence" value="ECO:0007669"/>
    <property type="project" value="UniProtKB-SubCell"/>
</dbReference>
<evidence type="ECO:0000259" key="8">
    <source>
        <dbReference type="PROSITE" id="PS51722"/>
    </source>
</evidence>
<dbReference type="GO" id="GO:0005525">
    <property type="term" value="F:GTP binding"/>
    <property type="evidence" value="ECO:0007669"/>
    <property type="project" value="UniProtKB-UniRule"/>
</dbReference>
<dbReference type="FunFam" id="3.40.50.300:FF:000029">
    <property type="entry name" value="Elongation factor G"/>
    <property type="match status" value="1"/>
</dbReference>
<organism evidence="9">
    <name type="scientific">Caldilineaceae bacterium SB0664_bin_27</name>
    <dbReference type="NCBI Taxonomy" id="2605260"/>
    <lineage>
        <taxon>Bacteria</taxon>
        <taxon>Bacillati</taxon>
        <taxon>Chloroflexota</taxon>
        <taxon>Caldilineae</taxon>
        <taxon>Caldilineales</taxon>
        <taxon>Caldilineaceae</taxon>
    </lineage>
</organism>
<feature type="binding site" evidence="6">
    <location>
        <begin position="141"/>
        <end position="144"/>
    </location>
    <ligand>
        <name>GTP</name>
        <dbReference type="ChEBI" id="CHEBI:37565"/>
    </ligand>
</feature>
<dbReference type="CDD" id="cd01434">
    <property type="entry name" value="EFG_mtEFG1_IV"/>
    <property type="match status" value="1"/>
</dbReference>
<dbReference type="SUPFAM" id="SSF54980">
    <property type="entry name" value="EF-G C-terminal domain-like"/>
    <property type="match status" value="2"/>
</dbReference>
<dbReference type="NCBIfam" id="NF009891">
    <property type="entry name" value="PRK13351.1-1"/>
    <property type="match status" value="1"/>
</dbReference>
<feature type="binding site" evidence="6">
    <location>
        <begin position="87"/>
        <end position="91"/>
    </location>
    <ligand>
        <name>GTP</name>
        <dbReference type="ChEBI" id="CHEBI:37565"/>
    </ligand>
</feature>
<dbReference type="CDD" id="cd16262">
    <property type="entry name" value="EFG_III"/>
    <property type="match status" value="1"/>
</dbReference>
<keyword evidence="2 6" id="KW-0547">Nucleotide-binding</keyword>
<evidence type="ECO:0000256" key="4">
    <source>
        <dbReference type="ARBA" id="ARBA00022917"/>
    </source>
</evidence>
<evidence type="ECO:0000256" key="1">
    <source>
        <dbReference type="ARBA" id="ARBA00005870"/>
    </source>
</evidence>
<dbReference type="Pfam" id="PF22042">
    <property type="entry name" value="EF-G_D2"/>
    <property type="match status" value="1"/>
</dbReference>
<dbReference type="GO" id="GO:0032790">
    <property type="term" value="P:ribosome disassembly"/>
    <property type="evidence" value="ECO:0007669"/>
    <property type="project" value="TreeGrafter"/>
</dbReference>
<dbReference type="NCBIfam" id="NF009379">
    <property type="entry name" value="PRK12740.1-3"/>
    <property type="match status" value="1"/>
</dbReference>
<evidence type="ECO:0000256" key="7">
    <source>
        <dbReference type="NCBIfam" id="TIGR00484"/>
    </source>
</evidence>
<comment type="similarity">
    <text evidence="1 6">Belongs to the TRAFAC class translation factor GTPase superfamily. Classic translation factor GTPase family. EF-G/EF-2 subfamily.</text>
</comment>
<dbReference type="SUPFAM" id="SSF50447">
    <property type="entry name" value="Translation proteins"/>
    <property type="match status" value="1"/>
</dbReference>
<dbReference type="InterPro" id="IPR035649">
    <property type="entry name" value="EFG_V"/>
</dbReference>
<dbReference type="PROSITE" id="PS51722">
    <property type="entry name" value="G_TR_2"/>
    <property type="match status" value="1"/>
</dbReference>
<evidence type="ECO:0000256" key="5">
    <source>
        <dbReference type="ARBA" id="ARBA00023134"/>
    </source>
</evidence>
<feature type="binding site" evidence="6">
    <location>
        <begin position="17"/>
        <end position="24"/>
    </location>
    <ligand>
        <name>GTP</name>
        <dbReference type="ChEBI" id="CHEBI:37565"/>
    </ligand>
</feature>
<dbReference type="PRINTS" id="PR00315">
    <property type="entry name" value="ELONGATNFCT"/>
</dbReference>
<dbReference type="Gene3D" id="3.30.230.10">
    <property type="match status" value="1"/>
</dbReference>
<dbReference type="InterPro" id="IPR035647">
    <property type="entry name" value="EFG_III/V"/>
</dbReference>
<dbReference type="InterPro" id="IPR041095">
    <property type="entry name" value="EFG_II"/>
</dbReference>
<dbReference type="Pfam" id="PF00679">
    <property type="entry name" value="EFG_C"/>
    <property type="match status" value="1"/>
</dbReference>
<dbReference type="FunFam" id="3.30.70.870:FF:000001">
    <property type="entry name" value="Elongation factor G"/>
    <property type="match status" value="1"/>
</dbReference>
<evidence type="ECO:0000256" key="6">
    <source>
        <dbReference type="HAMAP-Rule" id="MF_00054"/>
    </source>
</evidence>
<dbReference type="PROSITE" id="PS00301">
    <property type="entry name" value="G_TR_1"/>
    <property type="match status" value="1"/>
</dbReference>
<keyword evidence="5 6" id="KW-0342">GTP-binding</keyword>
<evidence type="ECO:0000256" key="2">
    <source>
        <dbReference type="ARBA" id="ARBA00022741"/>
    </source>
</evidence>
<dbReference type="SMART" id="SM00838">
    <property type="entry name" value="EFG_C"/>
    <property type="match status" value="1"/>
</dbReference>
<comment type="caution">
    <text evidence="9">The sequence shown here is derived from an EMBL/GenBank/DDBJ whole genome shotgun (WGS) entry which is preliminary data.</text>
</comment>
<dbReference type="Gene3D" id="3.30.70.240">
    <property type="match status" value="1"/>
</dbReference>
<dbReference type="InterPro" id="IPR000795">
    <property type="entry name" value="T_Tr_GTP-bd_dom"/>
</dbReference>
<sequence>MMSQIPLHKIRNIGIIAHIDAGKTTTTERILFYSGRIHRMGEVHEGTAVTDWMAQERERGITITAAAITANWVDSRSGEEAQINIIDTPGHIDFTAEVQRSLRVLDGGIVVFDAVAGVEPQSETVWRQADTYHVPRICFVNKMDRVGADFERTVGMIVDRLGADPLPIQLPWGAEEDFQGVIDLLTMKALRYSDALGATPETAEIPEEMRTAAETARATMIERIAETDEELTTLYLEGEEISGEQLIKGLRNAVIRNDLVPILCGSALKNKGVQPLLDAIVRYLPSPLDVPPVVGLDPKTEEEKIRFADPEEPFAALVFKIVTDPFVGRLAYVRVYSGTLASGSMVYNANKGRRERIGRLLQMHADKREEIEVCRAGDIAAIVGLKQSLTGETLSDRNNEILLETIEFPAPVIGIAVEPKSKADQDRMADGLLKLAEEDPTFQVRYDDQTGQTIISGMGELHLQIIVDRLKREFRVQCNEGRPQVAYRETITTPTRAEGRFVRQTGGRGQFGHVWIELEPNEEGKGFEFEDKIVGGAVPREYIPAVRKGIEESMESGVLSGYPVVDVRAALVDGSFHEVDSSEIAFKIAGSMAFKEGMAKARPVLLEPIMLVEAVVPEEFVGDIVGDFSSRRGQIEGMEAHSNKVTAVRSIVPLAEMFGYATTLRSITSGRGTFTMQFDSYQPDTQKSDVGALRREFA</sequence>
<dbReference type="EMBL" id="VXRG01000006">
    <property type="protein sequence ID" value="MXY91939.1"/>
    <property type="molecule type" value="Genomic_DNA"/>
</dbReference>
<comment type="subcellular location">
    <subcellularLocation>
        <location evidence="6">Cytoplasm</location>
    </subcellularLocation>
</comment>
<proteinExistence type="inferred from homology"/>
<comment type="function">
    <text evidence="6">Catalyzes the GTP-dependent ribosomal translocation step during translation elongation. During this step, the ribosome changes from the pre-translocational (PRE) to the post-translocational (POST) state as the newly formed A-site-bound peptidyl-tRNA and P-site-bound deacylated tRNA move to the P and E sites, respectively. Catalyzes the coordinated movement of the two tRNA molecules, the mRNA and conformational changes in the ribosome.</text>
</comment>
<dbReference type="InterPro" id="IPR047872">
    <property type="entry name" value="EFG_IV"/>
</dbReference>
<name>A0A6B0YPP9_9CHLR</name>
<dbReference type="Gene3D" id="2.40.30.10">
    <property type="entry name" value="Translation factors"/>
    <property type="match status" value="1"/>
</dbReference>
<dbReference type="FunFam" id="2.40.30.10:FF:000006">
    <property type="entry name" value="Elongation factor G"/>
    <property type="match status" value="1"/>
</dbReference>
<dbReference type="SMART" id="SM00889">
    <property type="entry name" value="EFG_IV"/>
    <property type="match status" value="1"/>
</dbReference>